<dbReference type="GO" id="GO:0005886">
    <property type="term" value="C:plasma membrane"/>
    <property type="evidence" value="ECO:0007669"/>
    <property type="project" value="TreeGrafter"/>
</dbReference>
<dbReference type="InterPro" id="IPR001898">
    <property type="entry name" value="SLC13A/DASS"/>
</dbReference>
<dbReference type="KEGG" id="bbel:109465140"/>
<evidence type="ECO:0000256" key="1">
    <source>
        <dbReference type="ARBA" id="ARBA00004141"/>
    </source>
</evidence>
<feature type="transmembrane region" description="Helical" evidence="6">
    <location>
        <begin position="392"/>
        <end position="413"/>
    </location>
</feature>
<reference evidence="8" key="1">
    <citation type="submission" date="2025-08" db="UniProtKB">
        <authorList>
            <consortium name="RefSeq"/>
        </authorList>
    </citation>
    <scope>IDENTIFICATION</scope>
    <source>
        <tissue evidence="8">Gonad</tissue>
    </source>
</reference>
<gene>
    <name evidence="8" type="primary">LOC109465140</name>
</gene>
<dbReference type="CDD" id="cd01115">
    <property type="entry name" value="SLC13_permease"/>
    <property type="match status" value="1"/>
</dbReference>
<feature type="transmembrane region" description="Helical" evidence="6">
    <location>
        <begin position="12"/>
        <end position="30"/>
    </location>
</feature>
<organism evidence="7 8">
    <name type="scientific">Branchiostoma belcheri</name>
    <name type="common">Amphioxus</name>
    <dbReference type="NCBI Taxonomy" id="7741"/>
    <lineage>
        <taxon>Eukaryota</taxon>
        <taxon>Metazoa</taxon>
        <taxon>Chordata</taxon>
        <taxon>Cephalochordata</taxon>
        <taxon>Leptocardii</taxon>
        <taxon>Amphioxiformes</taxon>
        <taxon>Branchiostomatidae</taxon>
        <taxon>Branchiostoma</taxon>
    </lineage>
</organism>
<proteinExistence type="inferred from homology"/>
<comment type="similarity">
    <text evidence="2">Belongs to the SLC13A/DASS transporter (TC 2.A.47) family. NADC subfamily.</text>
</comment>
<feature type="transmembrane region" description="Helical" evidence="6">
    <location>
        <begin position="485"/>
        <end position="518"/>
    </location>
</feature>
<dbReference type="Pfam" id="PF00939">
    <property type="entry name" value="Na_sulph_symp"/>
    <property type="match status" value="1"/>
</dbReference>
<name>A0A6P4YL39_BRABE</name>
<comment type="subcellular location">
    <subcellularLocation>
        <location evidence="1">Membrane</location>
        <topology evidence="1">Multi-pass membrane protein</topology>
    </subcellularLocation>
</comment>
<feature type="transmembrane region" description="Helical" evidence="6">
    <location>
        <begin position="571"/>
        <end position="591"/>
    </location>
</feature>
<keyword evidence="5 6" id="KW-0472">Membrane</keyword>
<dbReference type="RefSeq" id="XP_019617846.1">
    <property type="nucleotide sequence ID" value="XM_019762287.1"/>
</dbReference>
<dbReference type="GO" id="GO:0015370">
    <property type="term" value="F:solute:sodium symporter activity"/>
    <property type="evidence" value="ECO:0007669"/>
    <property type="project" value="UniProtKB-ARBA"/>
</dbReference>
<dbReference type="GO" id="GO:0005310">
    <property type="term" value="F:dicarboxylic acid transmembrane transporter activity"/>
    <property type="evidence" value="ECO:0007669"/>
    <property type="project" value="UniProtKB-ARBA"/>
</dbReference>
<evidence type="ECO:0000313" key="8">
    <source>
        <dbReference type="RefSeq" id="XP_019617846.1"/>
    </source>
</evidence>
<accession>A0A6P4YL39</accession>
<evidence type="ECO:0000256" key="2">
    <source>
        <dbReference type="ARBA" id="ARBA00006772"/>
    </source>
</evidence>
<dbReference type="PANTHER" id="PTHR10283:SF82">
    <property type="entry name" value="SOLUTE CARRIER FAMILY 13 MEMBER 2"/>
    <property type="match status" value="1"/>
</dbReference>
<evidence type="ECO:0000256" key="5">
    <source>
        <dbReference type="ARBA" id="ARBA00023136"/>
    </source>
</evidence>
<evidence type="ECO:0000256" key="3">
    <source>
        <dbReference type="ARBA" id="ARBA00022692"/>
    </source>
</evidence>
<keyword evidence="3 6" id="KW-0812">Transmembrane</keyword>
<protein>
    <submittedName>
        <fullName evidence="8">Solute carrier family 13 member 5-like isoform X1</fullName>
    </submittedName>
</protein>
<dbReference type="Proteomes" id="UP000515135">
    <property type="component" value="Unplaced"/>
</dbReference>
<feature type="transmembrane region" description="Helical" evidence="6">
    <location>
        <begin position="131"/>
        <end position="147"/>
    </location>
</feature>
<dbReference type="AlphaFoldDB" id="A0A6P4YL39"/>
<feature type="transmembrane region" description="Helical" evidence="6">
    <location>
        <begin position="530"/>
        <end position="550"/>
    </location>
</feature>
<sequence length="632" mass="69834">MAKRTSICNVLLRHWKAIILLVTPVIFSPLPIHFSSTENSKIAACGYAVIIMAVYWASEALPLPVTGLLPIFLFPMLGIQSARDVSVNYAKDAIFLLIGSVMFAIAIERWNLHKRIALRVLLTVGVEPKRLMLGMMSATAFLSMWINNTATTAMMVPTVENITGGIPTDDESDPREKHTLMQKTDEKTGLLSAGASGRGAYRKPEDLVRIVEYDDAEDKTQDEPLFLNEESDGRSREQADRMAKGLLLCICYAANIGGIATLTGSSTNILAVEVIEALYPESKGIDFATWFFFGFPTMLLILIVAYIYLLWLFLDCSCLLGCRKRCREHWMRNQSSAAYLVVKKQYNELGPVSFAEKVVLFHFVLLVLLWFFRDMKFLHLENGQAAGWTYYFLRGYVTDASTVMMIIISLFFWPSRPPNFMCCRNREDTEASEPAPSILDWETVHQKMPWGLVFLIGGGYALADGIEVSGLSVLLSRLFKSASGFLPVTLVLIVTTLVAFVTELISNAPVAAIALPILANLAEGICIHPFHLLVPATIASAFAFMLPVASPPNAIVLQSDKIQLYDMVKSGFLLNIIGILVLNIAIGTYGFPLYGLDTLPPWAKAHRFCNNTLTTVATSTSALLNSTLVPDV</sequence>
<evidence type="ECO:0000256" key="6">
    <source>
        <dbReference type="SAM" id="Phobius"/>
    </source>
</evidence>
<dbReference type="PANTHER" id="PTHR10283">
    <property type="entry name" value="SOLUTE CARRIER FAMILY 13 MEMBER"/>
    <property type="match status" value="1"/>
</dbReference>
<dbReference type="OrthoDB" id="6493944at2759"/>
<feature type="transmembrane region" description="Helical" evidence="6">
    <location>
        <begin position="290"/>
        <end position="314"/>
    </location>
</feature>
<feature type="transmembrane region" description="Helical" evidence="6">
    <location>
        <begin position="94"/>
        <end position="111"/>
    </location>
</feature>
<feature type="transmembrane region" description="Helical" evidence="6">
    <location>
        <begin position="354"/>
        <end position="372"/>
    </location>
</feature>
<evidence type="ECO:0000313" key="7">
    <source>
        <dbReference type="Proteomes" id="UP000515135"/>
    </source>
</evidence>
<dbReference type="GO" id="GO:0015556">
    <property type="term" value="F:C4-dicarboxylate transmembrane transporter activity"/>
    <property type="evidence" value="ECO:0007669"/>
    <property type="project" value="UniProtKB-ARBA"/>
</dbReference>
<keyword evidence="4 6" id="KW-1133">Transmembrane helix</keyword>
<keyword evidence="7" id="KW-1185">Reference proteome</keyword>
<feature type="transmembrane region" description="Helical" evidence="6">
    <location>
        <begin position="245"/>
        <end position="270"/>
    </location>
</feature>
<dbReference type="GeneID" id="109465140"/>
<evidence type="ECO:0000256" key="4">
    <source>
        <dbReference type="ARBA" id="ARBA00022989"/>
    </source>
</evidence>